<evidence type="ECO:0000256" key="4">
    <source>
        <dbReference type="ARBA" id="ARBA00022695"/>
    </source>
</evidence>
<dbReference type="PANTHER" id="PTHR30313:SF2">
    <property type="entry name" value="DNA PRIMASE"/>
    <property type="match status" value="1"/>
</dbReference>
<evidence type="ECO:0000256" key="15">
    <source>
        <dbReference type="SAM" id="MobiDB-lite"/>
    </source>
</evidence>
<sequence>MAGRIREEDIKRVRDASPIADVIGEYLQLRPAGADNLRGLCPFHEERTPSFYVRPSRGVFYCFGCAQGGDVIAFVMKHDHLTFVEAVEWLAGRAGIQLRYEEGSAAPRSQQSYRTRLLEAHKVAHEYFMEHLATPEAAPAREFLAERGFDAQVAEHFQLGYAPAGWENLVRHLRARRFTDKEILDSGLASPGRHGPMDRFRGRLIWPIKDLAGDVIGFGARRLDEHDTGPKYLNTPETPLYKKSQVLYGIELAKREIARRQQAVIVEGYTDVMACHLAGVPTAIATCGTAFGTEHIKILRRLIHDDAELGSGISRAQIIFTFDGDEAGRKAAERAFAEDQRFVNQTYVAIEPNGMDPCELRQHKGDAAVRELIAQRVPLYEFALRSTVDQYDLDTAEGQIAALDAAAPIVASIKDWSLRQRYAVRLSGWLGLPDEKLVLRRIGQQGRQGRGGRRAAPRPEPPGQGALFLVDPNDPKLFLEREALKLALQYPAHTGPEFDEIEPEAFVAEPYAKVRHAIAEAGGAASGVAGEAWLERVREHAPDDQVRSLVTELAVEPLRDQRPNGAGEPDPRYVTAILARVQERHVSRRIAEVKSRLQRVNPTERPDEHNRLFGELIALEQYRRGLLERGIEGL</sequence>
<dbReference type="Gene3D" id="3.90.580.10">
    <property type="entry name" value="Zinc finger, CHC2-type domain"/>
    <property type="match status" value="1"/>
</dbReference>
<evidence type="ECO:0000256" key="1">
    <source>
        <dbReference type="ARBA" id="ARBA00022478"/>
    </source>
</evidence>
<dbReference type="PATRIC" id="fig|1469144.8.peg.1898"/>
<protein>
    <recommendedName>
        <fullName evidence="12 13">DNA primase</fullName>
        <ecNumber evidence="12">2.7.7.101</ecNumber>
    </recommendedName>
</protein>
<comment type="catalytic activity">
    <reaction evidence="12">
        <text>ssDNA + n NTP = ssDNA/pppN(pN)n-1 hybrid + (n-1) diphosphate.</text>
        <dbReference type="EC" id="2.7.7.101"/>
    </reaction>
</comment>
<dbReference type="InterPro" id="IPR019475">
    <property type="entry name" value="DNA_primase_DnaB-bd"/>
</dbReference>
<dbReference type="PROSITE" id="PS50880">
    <property type="entry name" value="TOPRIM"/>
    <property type="match status" value="1"/>
</dbReference>
<dbReference type="Gene3D" id="3.40.1360.10">
    <property type="match status" value="1"/>
</dbReference>
<dbReference type="Pfam" id="PF13662">
    <property type="entry name" value="Toprim_4"/>
    <property type="match status" value="1"/>
</dbReference>
<evidence type="ECO:0000256" key="3">
    <source>
        <dbReference type="ARBA" id="ARBA00022679"/>
    </source>
</evidence>
<comment type="caution">
    <text evidence="17">The sequence shown here is derived from an EMBL/GenBank/DDBJ whole genome shotgun (WGS) entry which is preliminary data.</text>
</comment>
<keyword evidence="4 12" id="KW-0548">Nucleotidyltransferase</keyword>
<evidence type="ECO:0000313" key="18">
    <source>
        <dbReference type="Proteomes" id="UP000070659"/>
    </source>
</evidence>
<dbReference type="InterPro" id="IPR030846">
    <property type="entry name" value="DnaG_bac"/>
</dbReference>
<dbReference type="InterPro" id="IPR006171">
    <property type="entry name" value="TOPRIM_dom"/>
</dbReference>
<keyword evidence="6 12" id="KW-0479">Metal-binding</keyword>
<dbReference type="SUPFAM" id="SSF56731">
    <property type="entry name" value="DNA primase core"/>
    <property type="match status" value="1"/>
</dbReference>
<evidence type="ECO:0000256" key="11">
    <source>
        <dbReference type="ARBA" id="ARBA00023163"/>
    </source>
</evidence>
<dbReference type="Pfam" id="PF01807">
    <property type="entry name" value="Zn_ribbon_DnaG"/>
    <property type="match status" value="1"/>
</dbReference>
<dbReference type="RefSeq" id="WP_067070679.1">
    <property type="nucleotide sequence ID" value="NZ_JYIJ01000018.1"/>
</dbReference>
<accession>A0A132MQH9</accession>
<evidence type="ECO:0000256" key="6">
    <source>
        <dbReference type="ARBA" id="ARBA00022723"/>
    </source>
</evidence>
<dbReference type="PIRSF" id="PIRSF002811">
    <property type="entry name" value="DnaG"/>
    <property type="match status" value="1"/>
</dbReference>
<dbReference type="GO" id="GO:0000428">
    <property type="term" value="C:DNA-directed RNA polymerase complex"/>
    <property type="evidence" value="ECO:0007669"/>
    <property type="project" value="UniProtKB-KW"/>
</dbReference>
<dbReference type="Proteomes" id="UP000070659">
    <property type="component" value="Unassembled WGS sequence"/>
</dbReference>
<evidence type="ECO:0000256" key="7">
    <source>
        <dbReference type="ARBA" id="ARBA00022771"/>
    </source>
</evidence>
<keyword evidence="5 12" id="KW-0235">DNA replication</keyword>
<dbReference type="Pfam" id="PF08275">
    <property type="entry name" value="DNAG_N"/>
    <property type="match status" value="1"/>
</dbReference>
<dbReference type="AlphaFoldDB" id="A0A132MQH9"/>
<feature type="region of interest" description="Disordered" evidence="15">
    <location>
        <begin position="443"/>
        <end position="466"/>
    </location>
</feature>
<dbReference type="InterPro" id="IPR036977">
    <property type="entry name" value="DNA_primase_Znf_CHC2"/>
</dbReference>
<organism evidence="17 18">
    <name type="scientific">Carbonactinospora thermoautotrophica</name>
    <dbReference type="NCBI Taxonomy" id="1469144"/>
    <lineage>
        <taxon>Bacteria</taxon>
        <taxon>Bacillati</taxon>
        <taxon>Actinomycetota</taxon>
        <taxon>Actinomycetes</taxon>
        <taxon>Kitasatosporales</taxon>
        <taxon>Carbonactinosporaceae</taxon>
        <taxon>Carbonactinospora</taxon>
    </lineage>
</organism>
<evidence type="ECO:0000256" key="14">
    <source>
        <dbReference type="PIRSR" id="PIRSR002811-1"/>
    </source>
</evidence>
<comment type="similarity">
    <text evidence="12 13">Belongs to the DnaG primase family.</text>
</comment>
<dbReference type="InterPro" id="IPR013264">
    <property type="entry name" value="DNAG_N"/>
</dbReference>
<dbReference type="HAMAP" id="MF_00974">
    <property type="entry name" value="DNA_primase_DnaG"/>
    <property type="match status" value="1"/>
</dbReference>
<dbReference type="EC" id="2.7.7.101" evidence="12"/>
<dbReference type="InterPro" id="IPR050219">
    <property type="entry name" value="DnaG_primase"/>
</dbReference>
<reference evidence="17 18" key="1">
    <citation type="submission" date="2015-02" db="EMBL/GenBank/DDBJ databases">
        <title>Physiological reanalysis, assessment of diazotrophy, and genome sequences of multiple isolates of Streptomyces thermoautotrophicus.</title>
        <authorList>
            <person name="MacKellar D.C."/>
            <person name="Lieber L."/>
            <person name="Norman J."/>
            <person name="Bolger A."/>
            <person name="Tobin C."/>
            <person name="Murray J.W."/>
            <person name="Prell J."/>
        </authorList>
    </citation>
    <scope>NUCLEOTIDE SEQUENCE [LARGE SCALE GENOMIC DNA]</scope>
    <source>
        <strain evidence="17 18">UBT1</strain>
    </source>
</reference>
<dbReference type="Gene3D" id="3.90.980.10">
    <property type="entry name" value="DNA primase, catalytic core, N-terminal domain"/>
    <property type="match status" value="1"/>
</dbReference>
<evidence type="ECO:0000256" key="2">
    <source>
        <dbReference type="ARBA" id="ARBA00022515"/>
    </source>
</evidence>
<dbReference type="InterPro" id="IPR002694">
    <property type="entry name" value="Znf_CHC2"/>
</dbReference>
<evidence type="ECO:0000256" key="5">
    <source>
        <dbReference type="ARBA" id="ARBA00022705"/>
    </source>
</evidence>
<evidence type="ECO:0000256" key="13">
    <source>
        <dbReference type="PIRNR" id="PIRNR002811"/>
    </source>
</evidence>
<dbReference type="InterPro" id="IPR037068">
    <property type="entry name" value="DNA_primase_core_N_sf"/>
</dbReference>
<gene>
    <name evidence="12" type="primary">dnaG</name>
    <name evidence="17" type="ORF">TH66_14495</name>
</gene>
<dbReference type="PANTHER" id="PTHR30313">
    <property type="entry name" value="DNA PRIMASE"/>
    <property type="match status" value="1"/>
</dbReference>
<keyword evidence="2 12" id="KW-0639">Primosome</keyword>
<dbReference type="Pfam" id="PF08278">
    <property type="entry name" value="DnaG_DnaB_bind"/>
    <property type="match status" value="1"/>
</dbReference>
<dbReference type="NCBIfam" id="TIGR01391">
    <property type="entry name" value="dnaG"/>
    <property type="match status" value="1"/>
</dbReference>
<dbReference type="GO" id="GO:0003677">
    <property type="term" value="F:DNA binding"/>
    <property type="evidence" value="ECO:0007669"/>
    <property type="project" value="UniProtKB-KW"/>
</dbReference>
<dbReference type="CDD" id="cd03364">
    <property type="entry name" value="TOPRIM_DnaG_primases"/>
    <property type="match status" value="1"/>
</dbReference>
<dbReference type="InterPro" id="IPR013173">
    <property type="entry name" value="DNA_primase_DnaG_DnaB-bd_dom"/>
</dbReference>
<evidence type="ECO:0000256" key="9">
    <source>
        <dbReference type="ARBA" id="ARBA00022842"/>
    </source>
</evidence>
<keyword evidence="3 12" id="KW-0808">Transferase</keyword>
<proteinExistence type="inferred from homology"/>
<comment type="subunit">
    <text evidence="12">Monomer. Interacts with DnaB.</text>
</comment>
<dbReference type="GO" id="GO:0003899">
    <property type="term" value="F:DNA-directed RNA polymerase activity"/>
    <property type="evidence" value="ECO:0007669"/>
    <property type="project" value="UniProtKB-UniRule"/>
</dbReference>
<dbReference type="FunFam" id="3.90.980.10:FF:000001">
    <property type="entry name" value="DNA primase"/>
    <property type="match status" value="1"/>
</dbReference>
<keyword evidence="10 12" id="KW-0238">DNA-binding</keyword>
<dbReference type="SUPFAM" id="SSF57783">
    <property type="entry name" value="Zinc beta-ribbon"/>
    <property type="match status" value="1"/>
</dbReference>
<comment type="cofactor">
    <cofactor evidence="12 13 14">
        <name>Zn(2+)</name>
        <dbReference type="ChEBI" id="CHEBI:29105"/>
    </cofactor>
    <text evidence="12 13 14">Binds 1 zinc ion per monomer.</text>
</comment>
<dbReference type="InterPro" id="IPR034151">
    <property type="entry name" value="TOPRIM_DnaG_bac"/>
</dbReference>
<keyword evidence="11 12" id="KW-0804">Transcription</keyword>
<dbReference type="GO" id="GO:0006269">
    <property type="term" value="P:DNA replication, synthesis of primer"/>
    <property type="evidence" value="ECO:0007669"/>
    <property type="project" value="UniProtKB-UniRule"/>
</dbReference>
<feature type="zinc finger region" description="CHC2-type" evidence="12 14">
    <location>
        <begin position="41"/>
        <end position="65"/>
    </location>
</feature>
<dbReference type="GO" id="GO:0008270">
    <property type="term" value="F:zinc ion binding"/>
    <property type="evidence" value="ECO:0007669"/>
    <property type="project" value="UniProtKB-UniRule"/>
</dbReference>
<keyword evidence="9" id="KW-0460">Magnesium</keyword>
<evidence type="ECO:0000256" key="10">
    <source>
        <dbReference type="ARBA" id="ARBA00023125"/>
    </source>
</evidence>
<keyword evidence="8 12" id="KW-0862">Zinc</keyword>
<keyword evidence="7 12" id="KW-0863">Zinc-finger</keyword>
<evidence type="ECO:0000256" key="8">
    <source>
        <dbReference type="ARBA" id="ARBA00022833"/>
    </source>
</evidence>
<keyword evidence="1 12" id="KW-0240">DNA-directed RNA polymerase</keyword>
<evidence type="ECO:0000313" key="17">
    <source>
        <dbReference type="EMBL" id="KWX00127.1"/>
    </source>
</evidence>
<dbReference type="SMART" id="SM00493">
    <property type="entry name" value="TOPRIM"/>
    <property type="match status" value="1"/>
</dbReference>
<evidence type="ECO:0000259" key="16">
    <source>
        <dbReference type="PROSITE" id="PS50880"/>
    </source>
</evidence>
<dbReference type="GO" id="GO:1990077">
    <property type="term" value="C:primosome complex"/>
    <property type="evidence" value="ECO:0007669"/>
    <property type="project" value="UniProtKB-KW"/>
</dbReference>
<evidence type="ECO:0000256" key="12">
    <source>
        <dbReference type="HAMAP-Rule" id="MF_00974"/>
    </source>
</evidence>
<dbReference type="Pfam" id="PF10410">
    <property type="entry name" value="DnaB_bind"/>
    <property type="match status" value="1"/>
</dbReference>
<feature type="domain" description="Toprim" evidence="16">
    <location>
        <begin position="261"/>
        <end position="352"/>
    </location>
</feature>
<dbReference type="EMBL" id="JYIJ01000018">
    <property type="protein sequence ID" value="KWX00127.1"/>
    <property type="molecule type" value="Genomic_DNA"/>
</dbReference>
<dbReference type="SMART" id="SM00400">
    <property type="entry name" value="ZnF_CHCC"/>
    <property type="match status" value="1"/>
</dbReference>
<dbReference type="SMART" id="SM00766">
    <property type="entry name" value="DnaG_DnaB_bind"/>
    <property type="match status" value="1"/>
</dbReference>
<dbReference type="FunFam" id="3.90.580.10:FF:000001">
    <property type="entry name" value="DNA primase"/>
    <property type="match status" value="1"/>
</dbReference>
<dbReference type="GO" id="GO:0005737">
    <property type="term" value="C:cytoplasm"/>
    <property type="evidence" value="ECO:0007669"/>
    <property type="project" value="TreeGrafter"/>
</dbReference>
<name>A0A132MQH9_9ACTN</name>
<comment type="domain">
    <text evidence="12">Contains an N-terminal zinc-binding domain, a central core domain that contains the primase activity, and a C-terminal DnaB-binding domain.</text>
</comment>
<dbReference type="InterPro" id="IPR006295">
    <property type="entry name" value="DNA_primase_DnaG"/>
</dbReference>
<comment type="function">
    <text evidence="12 13">RNA polymerase that catalyzes the synthesis of short RNA molecules used as primers for DNA polymerase during DNA replication.</text>
</comment>